<proteinExistence type="predicted"/>
<dbReference type="KEGG" id="sdl:Sdel_0822"/>
<dbReference type="STRING" id="525898.Sdel_0822"/>
<organism evidence="1 2">
    <name type="scientific">Sulfurospirillum deleyianum (strain ATCC 51133 / DSM 6946 / 5175)</name>
    <dbReference type="NCBI Taxonomy" id="525898"/>
    <lineage>
        <taxon>Bacteria</taxon>
        <taxon>Pseudomonadati</taxon>
        <taxon>Campylobacterota</taxon>
        <taxon>Epsilonproteobacteria</taxon>
        <taxon>Campylobacterales</taxon>
        <taxon>Sulfurospirillaceae</taxon>
        <taxon>Sulfurospirillum</taxon>
    </lineage>
</organism>
<evidence type="ECO:0000313" key="2">
    <source>
        <dbReference type="Proteomes" id="UP000002222"/>
    </source>
</evidence>
<dbReference type="eggNOG" id="COG2931">
    <property type="taxonomic scope" value="Bacteria"/>
</dbReference>
<sequence>MRFSRTTAEEVKTQIQTNEAEKLSLQAHGEITTQEGKSIALSLETHLSRYDSYRVEIRQSLAQMVDPLVMNLQGGLVNVEKEKTFSFDLNSDGVEDTLSLLAQNSGFLALDRDENGLIDDGSELFGTQSGDGFLDLSAYDDDANGWIDANDEIFSKLKIWQKSALEDKLISLSEAKVGALLLESVESAFSYKNDETLNAALKKSSVVLFEDGKTGWMSHLDFSITPPASTQNQTTLQQSSEEQSRISLEPSSLSKLKASSTQESDSLVDGLKKRLKVLQARLPKAENEGEKNALMVQILELSLRIVQLGG</sequence>
<keyword evidence="2" id="KW-1185">Reference proteome</keyword>
<dbReference type="PANTHER" id="PTHR39431:SF1">
    <property type="entry name" value="FRPA_C-RELATED PROTEIN"/>
    <property type="match status" value="1"/>
</dbReference>
<gene>
    <name evidence="1" type="ordered locus">Sdel_0822</name>
</gene>
<reference evidence="1 2" key="2">
    <citation type="journal article" date="2010" name="Stand. Genomic Sci.">
        <title>Complete genome sequence of Sulfurospirillum deleyianum type strain (5175).</title>
        <authorList>
            <person name="Sikorski J."/>
            <person name="Lapidus A."/>
            <person name="Copeland A."/>
            <person name="Glavina Del Rio T."/>
            <person name="Nolan M."/>
            <person name="Lucas S."/>
            <person name="Chen F."/>
            <person name="Tice H."/>
            <person name="Cheng J.F."/>
            <person name="Saunders E."/>
            <person name="Bruce D."/>
            <person name="Goodwin L."/>
            <person name="Pitluck S."/>
            <person name="Ovchinnikova G."/>
            <person name="Pati A."/>
            <person name="Ivanova N."/>
            <person name="Mavromatis K."/>
            <person name="Chen A."/>
            <person name="Palaniappan K."/>
            <person name="Chain P."/>
            <person name="Land M."/>
            <person name="Hauser L."/>
            <person name="Chang Y.J."/>
            <person name="Jeffries C.D."/>
            <person name="Brettin T."/>
            <person name="Detter J.C."/>
            <person name="Han C."/>
            <person name="Rohde M."/>
            <person name="Lang E."/>
            <person name="Spring S."/>
            <person name="Goker M."/>
            <person name="Bristow J."/>
            <person name="Eisen J.A."/>
            <person name="Markowitz V."/>
            <person name="Hugenholtz P."/>
            <person name="Kyrpides N.C."/>
            <person name="Klenk H.P."/>
        </authorList>
    </citation>
    <scope>NUCLEOTIDE SEQUENCE [LARGE SCALE GENOMIC DNA]</scope>
    <source>
        <strain evidence="2">ATCC 51133 / DSM 6946 / 5175</strain>
    </source>
</reference>
<dbReference type="EMBL" id="CP001816">
    <property type="protein sequence ID" value="ACZ11853.1"/>
    <property type="molecule type" value="Genomic_DNA"/>
</dbReference>
<dbReference type="AlphaFoldDB" id="D1B183"/>
<accession>D1B183</accession>
<dbReference type="HOGENOM" id="CLU_841796_0_0_7"/>
<evidence type="ECO:0000313" key="1">
    <source>
        <dbReference type="EMBL" id="ACZ11853.1"/>
    </source>
</evidence>
<reference evidence="2" key="1">
    <citation type="submission" date="2009-11" db="EMBL/GenBank/DDBJ databases">
        <title>The complete genome of Sulfurospirillum deleyianum DSM 6946.</title>
        <authorList>
            <consortium name="US DOE Joint Genome Institute (JGI-PGF)"/>
            <person name="Lucas S."/>
            <person name="Copeland A."/>
            <person name="Lapidus A."/>
            <person name="Glavina del Rio T."/>
            <person name="Dalin E."/>
            <person name="Tice H."/>
            <person name="Bruce D."/>
            <person name="Goodwin L."/>
            <person name="Pitluck S."/>
            <person name="Kyrpides N."/>
            <person name="Mavromatis K."/>
            <person name="Ivanova N."/>
            <person name="Ovchinnikova G."/>
            <person name="Munk A.C."/>
            <person name="Lu M."/>
            <person name="Brettin T."/>
            <person name="Detter J.C."/>
            <person name="Han C."/>
            <person name="Tapia R."/>
            <person name="Larimer F."/>
            <person name="Land M."/>
            <person name="Hauser L."/>
            <person name="Markowitz V."/>
            <person name="Cheng J.F."/>
            <person name="Hugenholtz P."/>
            <person name="Woyke T."/>
            <person name="Wu D."/>
            <person name="Aumann P."/>
            <person name="Schneider S."/>
            <person name="Lang E."/>
            <person name="Spring S."/>
            <person name="Klenk H.P."/>
            <person name="Eisen J.A."/>
        </authorList>
    </citation>
    <scope>NUCLEOTIDE SEQUENCE [LARGE SCALE GENOMIC DNA]</scope>
    <source>
        <strain evidence="2">ATCC 51133 / DSM 6946 / 5175</strain>
    </source>
</reference>
<name>D1B183_SULD5</name>
<dbReference type="Proteomes" id="UP000002222">
    <property type="component" value="Chromosome"/>
</dbReference>
<protein>
    <submittedName>
        <fullName evidence="1">Membrane protein</fullName>
    </submittedName>
</protein>
<dbReference type="PANTHER" id="PTHR39431">
    <property type="entry name" value="FRPA/C-RELATED PROTEIN"/>
    <property type="match status" value="1"/>
</dbReference>